<protein>
    <recommendedName>
        <fullName evidence="1">DNA helicase Pif1-like 2B domain-containing protein</fullName>
    </recommendedName>
</protein>
<gene>
    <name evidence="2" type="ORF">RJ640_026532</name>
</gene>
<dbReference type="AlphaFoldDB" id="A0AA88UFK7"/>
<dbReference type="PANTHER" id="PTHR10492">
    <property type="match status" value="1"/>
</dbReference>
<evidence type="ECO:0000259" key="1">
    <source>
        <dbReference type="Pfam" id="PF21530"/>
    </source>
</evidence>
<sequence>MMRLFLSSHQYLVRYVVPFNRNLIVKFQAHINIEWCNRAKSIKDPVVQRLSYHLENEQSITFRESESLPRVLKRTDPNSTMFVQWMKANDNGIPNHDLDLKIGAPIMLMRNINPRDNCTTSKSTTAGRWIQRAKQSQDTRECGFGRIRSGESVLAVELRMRSSCSKKGIKILMRLKVSTACLLEPKVGKNVDKQTSA</sequence>
<feature type="domain" description="DNA helicase Pif1-like 2B" evidence="1">
    <location>
        <begin position="90"/>
        <end position="114"/>
    </location>
</feature>
<dbReference type="PANTHER" id="PTHR10492:SF57">
    <property type="entry name" value="ATP-DEPENDENT DNA HELICASE"/>
    <property type="match status" value="1"/>
</dbReference>
<dbReference type="InterPro" id="IPR049163">
    <property type="entry name" value="Pif1-like_2B_dom"/>
</dbReference>
<dbReference type="Proteomes" id="UP001187471">
    <property type="component" value="Unassembled WGS sequence"/>
</dbReference>
<proteinExistence type="predicted"/>
<organism evidence="2 3">
    <name type="scientific">Escallonia rubra</name>
    <dbReference type="NCBI Taxonomy" id="112253"/>
    <lineage>
        <taxon>Eukaryota</taxon>
        <taxon>Viridiplantae</taxon>
        <taxon>Streptophyta</taxon>
        <taxon>Embryophyta</taxon>
        <taxon>Tracheophyta</taxon>
        <taxon>Spermatophyta</taxon>
        <taxon>Magnoliopsida</taxon>
        <taxon>eudicotyledons</taxon>
        <taxon>Gunneridae</taxon>
        <taxon>Pentapetalae</taxon>
        <taxon>asterids</taxon>
        <taxon>campanulids</taxon>
        <taxon>Escalloniales</taxon>
        <taxon>Escalloniaceae</taxon>
        <taxon>Escallonia</taxon>
    </lineage>
</organism>
<comment type="caution">
    <text evidence="2">The sequence shown here is derived from an EMBL/GenBank/DDBJ whole genome shotgun (WGS) entry which is preliminary data.</text>
</comment>
<accession>A0AA88UFK7</accession>
<dbReference type="EMBL" id="JAVXUO010001658">
    <property type="protein sequence ID" value="KAK2980236.1"/>
    <property type="molecule type" value="Genomic_DNA"/>
</dbReference>
<keyword evidence="3" id="KW-1185">Reference proteome</keyword>
<name>A0AA88UFK7_9ASTE</name>
<evidence type="ECO:0000313" key="2">
    <source>
        <dbReference type="EMBL" id="KAK2980236.1"/>
    </source>
</evidence>
<dbReference type="Pfam" id="PF21530">
    <property type="entry name" value="Pif1_2B_dom"/>
    <property type="match status" value="1"/>
</dbReference>
<evidence type="ECO:0000313" key="3">
    <source>
        <dbReference type="Proteomes" id="UP001187471"/>
    </source>
</evidence>
<reference evidence="2" key="1">
    <citation type="submission" date="2022-12" db="EMBL/GenBank/DDBJ databases">
        <title>Draft genome assemblies for two species of Escallonia (Escalloniales).</title>
        <authorList>
            <person name="Chanderbali A."/>
            <person name="Dervinis C."/>
            <person name="Anghel I."/>
            <person name="Soltis D."/>
            <person name="Soltis P."/>
            <person name="Zapata F."/>
        </authorList>
    </citation>
    <scope>NUCLEOTIDE SEQUENCE</scope>
    <source>
        <strain evidence="2">UCBG92.1500</strain>
        <tissue evidence="2">Leaf</tissue>
    </source>
</reference>